<keyword evidence="1" id="KW-0812">Transmembrane</keyword>
<organism evidence="2 3">
    <name type="scientific">Aplosporella prunicola CBS 121167</name>
    <dbReference type="NCBI Taxonomy" id="1176127"/>
    <lineage>
        <taxon>Eukaryota</taxon>
        <taxon>Fungi</taxon>
        <taxon>Dikarya</taxon>
        <taxon>Ascomycota</taxon>
        <taxon>Pezizomycotina</taxon>
        <taxon>Dothideomycetes</taxon>
        <taxon>Dothideomycetes incertae sedis</taxon>
        <taxon>Botryosphaeriales</taxon>
        <taxon>Aplosporellaceae</taxon>
        <taxon>Aplosporella</taxon>
    </lineage>
</organism>
<reference evidence="2" key="1">
    <citation type="journal article" date="2020" name="Stud. Mycol.">
        <title>101 Dothideomycetes genomes: a test case for predicting lifestyles and emergence of pathogens.</title>
        <authorList>
            <person name="Haridas S."/>
            <person name="Albert R."/>
            <person name="Binder M."/>
            <person name="Bloem J."/>
            <person name="Labutti K."/>
            <person name="Salamov A."/>
            <person name="Andreopoulos B."/>
            <person name="Baker S."/>
            <person name="Barry K."/>
            <person name="Bills G."/>
            <person name="Bluhm B."/>
            <person name="Cannon C."/>
            <person name="Castanera R."/>
            <person name="Culley D."/>
            <person name="Daum C."/>
            <person name="Ezra D."/>
            <person name="Gonzalez J."/>
            <person name="Henrissat B."/>
            <person name="Kuo A."/>
            <person name="Liang C."/>
            <person name="Lipzen A."/>
            <person name="Lutzoni F."/>
            <person name="Magnuson J."/>
            <person name="Mondo S."/>
            <person name="Nolan M."/>
            <person name="Ohm R."/>
            <person name="Pangilinan J."/>
            <person name="Park H.-J."/>
            <person name="Ramirez L."/>
            <person name="Alfaro M."/>
            <person name="Sun H."/>
            <person name="Tritt A."/>
            <person name="Yoshinaga Y."/>
            <person name="Zwiers L.-H."/>
            <person name="Turgeon B."/>
            <person name="Goodwin S."/>
            <person name="Spatafora J."/>
            <person name="Crous P."/>
            <person name="Grigoriev I."/>
        </authorList>
    </citation>
    <scope>NUCLEOTIDE SEQUENCE</scope>
    <source>
        <strain evidence="2">CBS 121167</strain>
    </source>
</reference>
<evidence type="ECO:0000313" key="3">
    <source>
        <dbReference type="Proteomes" id="UP000799438"/>
    </source>
</evidence>
<proteinExistence type="predicted"/>
<keyword evidence="1" id="KW-1133">Transmembrane helix</keyword>
<name>A0A6A6BM87_9PEZI</name>
<evidence type="ECO:0000256" key="1">
    <source>
        <dbReference type="SAM" id="Phobius"/>
    </source>
</evidence>
<sequence>MGMQQRTDRRPTRLLSLQRWWRAIKQRFDFYFMFCFVALLKIWVRCVVLNTSLWLLFLPCLLGVAGLRAGYTYI</sequence>
<feature type="transmembrane region" description="Helical" evidence="1">
    <location>
        <begin position="51"/>
        <end position="71"/>
    </location>
</feature>
<evidence type="ECO:0000313" key="2">
    <source>
        <dbReference type="EMBL" id="KAF2145239.1"/>
    </source>
</evidence>
<protein>
    <submittedName>
        <fullName evidence="2">Uncharacterized protein</fullName>
    </submittedName>
</protein>
<accession>A0A6A6BM87</accession>
<keyword evidence="1" id="KW-0472">Membrane</keyword>
<dbReference type="RefSeq" id="XP_033400951.1">
    <property type="nucleotide sequence ID" value="XM_033535340.1"/>
</dbReference>
<dbReference type="AlphaFoldDB" id="A0A6A6BM87"/>
<feature type="transmembrane region" description="Helical" evidence="1">
    <location>
        <begin position="28"/>
        <end position="45"/>
    </location>
</feature>
<keyword evidence="3" id="KW-1185">Reference proteome</keyword>
<dbReference type="GeneID" id="54292834"/>
<dbReference type="Proteomes" id="UP000799438">
    <property type="component" value="Unassembled WGS sequence"/>
</dbReference>
<dbReference type="EMBL" id="ML995478">
    <property type="protein sequence ID" value="KAF2145239.1"/>
    <property type="molecule type" value="Genomic_DNA"/>
</dbReference>
<gene>
    <name evidence="2" type="ORF">K452DRAFT_136678</name>
</gene>